<evidence type="ECO:0000256" key="2">
    <source>
        <dbReference type="ARBA" id="ARBA00010621"/>
    </source>
</evidence>
<evidence type="ECO:0000256" key="13">
    <source>
        <dbReference type="ARBA" id="ARBA00047594"/>
    </source>
</evidence>
<dbReference type="PANTHER" id="PTHR30622:SF3">
    <property type="entry name" value="UNDECAPRENYL-DIPHOSPHATASE"/>
    <property type="match status" value="1"/>
</dbReference>
<comment type="catalytic activity">
    <reaction evidence="13 14">
        <text>di-trans,octa-cis-undecaprenyl diphosphate + H2O = di-trans,octa-cis-undecaprenyl phosphate + phosphate + H(+)</text>
        <dbReference type="Rhea" id="RHEA:28094"/>
        <dbReference type="ChEBI" id="CHEBI:15377"/>
        <dbReference type="ChEBI" id="CHEBI:15378"/>
        <dbReference type="ChEBI" id="CHEBI:43474"/>
        <dbReference type="ChEBI" id="CHEBI:58405"/>
        <dbReference type="ChEBI" id="CHEBI:60392"/>
        <dbReference type="EC" id="3.6.1.27"/>
    </reaction>
</comment>
<keyword evidence="7 14" id="KW-0378">Hydrolase</keyword>
<protein>
    <recommendedName>
        <fullName evidence="4 14">Undecaprenyl-diphosphatase</fullName>
        <ecNumber evidence="3 14">3.6.1.27</ecNumber>
    </recommendedName>
    <alternativeName>
        <fullName evidence="12 14">Bacitracin resistance protein</fullName>
    </alternativeName>
    <alternativeName>
        <fullName evidence="11 14">Undecaprenyl pyrophosphate phosphatase</fullName>
    </alternativeName>
</protein>
<name>A0A6M1RUY5_9BACT</name>
<evidence type="ECO:0000256" key="7">
    <source>
        <dbReference type="ARBA" id="ARBA00022801"/>
    </source>
</evidence>
<dbReference type="HAMAP" id="MF_01006">
    <property type="entry name" value="Undec_diphosphatase"/>
    <property type="match status" value="1"/>
</dbReference>
<feature type="transmembrane region" description="Helical" evidence="14">
    <location>
        <begin position="179"/>
        <end position="200"/>
    </location>
</feature>
<evidence type="ECO:0000256" key="11">
    <source>
        <dbReference type="ARBA" id="ARBA00032707"/>
    </source>
</evidence>
<evidence type="ECO:0000256" key="5">
    <source>
        <dbReference type="ARBA" id="ARBA00022475"/>
    </source>
</evidence>
<feature type="transmembrane region" description="Helical" evidence="14">
    <location>
        <begin position="212"/>
        <end position="231"/>
    </location>
</feature>
<feature type="transmembrane region" description="Helical" evidence="14">
    <location>
        <begin position="109"/>
        <end position="125"/>
    </location>
</feature>
<keyword evidence="16" id="KW-1185">Reference proteome</keyword>
<organism evidence="15 16">
    <name type="scientific">Limisphaera ngatamarikiensis</name>
    <dbReference type="NCBI Taxonomy" id="1324935"/>
    <lineage>
        <taxon>Bacteria</taxon>
        <taxon>Pseudomonadati</taxon>
        <taxon>Verrucomicrobiota</taxon>
        <taxon>Verrucomicrobiia</taxon>
        <taxon>Limisphaerales</taxon>
        <taxon>Limisphaeraceae</taxon>
        <taxon>Limisphaera</taxon>
    </lineage>
</organism>
<dbReference type="GO" id="GO:0046677">
    <property type="term" value="P:response to antibiotic"/>
    <property type="evidence" value="ECO:0007669"/>
    <property type="project" value="UniProtKB-UniRule"/>
</dbReference>
<evidence type="ECO:0000256" key="9">
    <source>
        <dbReference type="ARBA" id="ARBA00023136"/>
    </source>
</evidence>
<feature type="transmembrane region" description="Helical" evidence="14">
    <location>
        <begin position="243"/>
        <end position="263"/>
    </location>
</feature>
<dbReference type="Pfam" id="PF02673">
    <property type="entry name" value="BacA"/>
    <property type="match status" value="1"/>
</dbReference>
<keyword evidence="6 14" id="KW-0812">Transmembrane</keyword>
<dbReference type="GO" id="GO:0050380">
    <property type="term" value="F:undecaprenyl-diphosphatase activity"/>
    <property type="evidence" value="ECO:0007669"/>
    <property type="project" value="UniProtKB-UniRule"/>
</dbReference>
<comment type="subcellular location">
    <subcellularLocation>
        <location evidence="1 14">Cell membrane</location>
        <topology evidence="1 14">Multi-pass membrane protein</topology>
    </subcellularLocation>
</comment>
<evidence type="ECO:0000256" key="1">
    <source>
        <dbReference type="ARBA" id="ARBA00004651"/>
    </source>
</evidence>
<dbReference type="RefSeq" id="WP_165108973.1">
    <property type="nucleotide sequence ID" value="NZ_JAAKYA010000089.1"/>
</dbReference>
<comment type="miscellaneous">
    <text evidence="14">Bacitracin is thought to be involved in the inhibition of peptidoglycan synthesis by sequestering undecaprenyl diphosphate, thereby reducing the pool of lipid carrier available.</text>
</comment>
<dbReference type="InterPro" id="IPR003824">
    <property type="entry name" value="UppP"/>
</dbReference>
<dbReference type="GO" id="GO:0071555">
    <property type="term" value="P:cell wall organization"/>
    <property type="evidence" value="ECO:0007669"/>
    <property type="project" value="UniProtKB-KW"/>
</dbReference>
<comment type="caution">
    <text evidence="15">The sequence shown here is derived from an EMBL/GenBank/DDBJ whole genome shotgun (WGS) entry which is preliminary data.</text>
</comment>
<reference evidence="15 16" key="1">
    <citation type="submission" date="2020-02" db="EMBL/GenBank/DDBJ databases">
        <title>Draft genome sequence of Limisphaera ngatamarikiensis NGM72.4T, a thermophilic Verrucomicrobia grouped in subdivision 3.</title>
        <authorList>
            <person name="Carere C.R."/>
            <person name="Steen J."/>
            <person name="Hugenholtz P."/>
            <person name="Stott M.B."/>
        </authorList>
    </citation>
    <scope>NUCLEOTIDE SEQUENCE [LARGE SCALE GENOMIC DNA]</scope>
    <source>
        <strain evidence="15 16">NGM72.4</strain>
    </source>
</reference>
<comment type="function">
    <text evidence="14">Catalyzes the dephosphorylation of undecaprenyl diphosphate (UPP). Confers resistance to bacitracin.</text>
</comment>
<evidence type="ECO:0000256" key="10">
    <source>
        <dbReference type="ARBA" id="ARBA00023251"/>
    </source>
</evidence>
<dbReference type="GO" id="GO:0005886">
    <property type="term" value="C:plasma membrane"/>
    <property type="evidence" value="ECO:0007669"/>
    <property type="project" value="UniProtKB-SubCell"/>
</dbReference>
<feature type="transmembrane region" description="Helical" evidence="14">
    <location>
        <begin position="80"/>
        <end position="97"/>
    </location>
</feature>
<dbReference type="EC" id="3.6.1.27" evidence="3 14"/>
<keyword evidence="5 14" id="KW-1003">Cell membrane</keyword>
<dbReference type="GO" id="GO:0008360">
    <property type="term" value="P:regulation of cell shape"/>
    <property type="evidence" value="ECO:0007669"/>
    <property type="project" value="UniProtKB-KW"/>
</dbReference>
<evidence type="ECO:0000256" key="14">
    <source>
        <dbReference type="HAMAP-Rule" id="MF_01006"/>
    </source>
</evidence>
<feature type="transmembrane region" description="Helical" evidence="14">
    <location>
        <begin position="137"/>
        <end position="159"/>
    </location>
</feature>
<proteinExistence type="inferred from homology"/>
<evidence type="ECO:0000256" key="4">
    <source>
        <dbReference type="ARBA" id="ARBA00021581"/>
    </source>
</evidence>
<evidence type="ECO:0000256" key="12">
    <source>
        <dbReference type="ARBA" id="ARBA00032932"/>
    </source>
</evidence>
<accession>A0A6M1RUY5</accession>
<evidence type="ECO:0000313" key="16">
    <source>
        <dbReference type="Proteomes" id="UP000477311"/>
    </source>
</evidence>
<sequence>MNEWLAALLLGLVEGLTEFIPVSSTGHLLLAEQLGGVGHRSDLFNIVIQCGAVLAVLPLFPERLQQLLRPWTDRSGRDYGLKLLTAFGITGVGGVVLEKSGFQLPENPLPVALALLIGGIAFLAVEARLQRRPPTGGVTWAVAIAVGLGQLVAAVFPGTSRSGATILMALLLGTARPQATEFSFLVGIPTLLAAGGLKLFQAWRHGIRPEEPWAVILLATAVSALVSFAAVRWMLRYVQTHTFALFGWYRIALGGLILLLSAARP</sequence>
<keyword evidence="8 14" id="KW-1133">Transmembrane helix</keyword>
<dbReference type="AlphaFoldDB" id="A0A6M1RUY5"/>
<dbReference type="NCBIfam" id="NF001390">
    <property type="entry name" value="PRK00281.1-4"/>
    <property type="match status" value="1"/>
</dbReference>
<keyword evidence="14" id="KW-0133">Cell shape</keyword>
<dbReference type="GO" id="GO:0009252">
    <property type="term" value="P:peptidoglycan biosynthetic process"/>
    <property type="evidence" value="ECO:0007669"/>
    <property type="project" value="UniProtKB-KW"/>
</dbReference>
<evidence type="ECO:0000313" key="15">
    <source>
        <dbReference type="EMBL" id="NGO40405.1"/>
    </source>
</evidence>
<feature type="transmembrane region" description="Helical" evidence="14">
    <location>
        <begin position="43"/>
        <end position="60"/>
    </location>
</feature>
<dbReference type="Proteomes" id="UP000477311">
    <property type="component" value="Unassembled WGS sequence"/>
</dbReference>
<comment type="similarity">
    <text evidence="2 14">Belongs to the UppP family.</text>
</comment>
<evidence type="ECO:0000256" key="8">
    <source>
        <dbReference type="ARBA" id="ARBA00022989"/>
    </source>
</evidence>
<dbReference type="EMBL" id="JAAKYA010000089">
    <property type="protein sequence ID" value="NGO40405.1"/>
    <property type="molecule type" value="Genomic_DNA"/>
</dbReference>
<keyword evidence="10 14" id="KW-0046">Antibiotic resistance</keyword>
<gene>
    <name evidence="14" type="primary">uppP</name>
    <name evidence="15" type="ORF">G4L39_13530</name>
</gene>
<dbReference type="PANTHER" id="PTHR30622">
    <property type="entry name" value="UNDECAPRENYL-DIPHOSPHATASE"/>
    <property type="match status" value="1"/>
</dbReference>
<keyword evidence="14" id="KW-0961">Cell wall biogenesis/degradation</keyword>
<keyword evidence="9 14" id="KW-0472">Membrane</keyword>
<keyword evidence="14" id="KW-0573">Peptidoglycan synthesis</keyword>
<evidence type="ECO:0000256" key="6">
    <source>
        <dbReference type="ARBA" id="ARBA00022692"/>
    </source>
</evidence>
<evidence type="ECO:0000256" key="3">
    <source>
        <dbReference type="ARBA" id="ARBA00012374"/>
    </source>
</evidence>